<evidence type="ECO:0000256" key="3">
    <source>
        <dbReference type="ARBA" id="ARBA00022801"/>
    </source>
</evidence>
<keyword evidence="3" id="KW-0378">Hydrolase</keyword>
<protein>
    <submittedName>
        <fullName evidence="6">Succinylglutamate desuccinylase/aspartoacylase family protein</fullName>
    </submittedName>
</protein>
<organism evidence="6 7">
    <name type="scientific">Shewanella nanhaiensis</name>
    <dbReference type="NCBI Taxonomy" id="2864872"/>
    <lineage>
        <taxon>Bacteria</taxon>
        <taxon>Pseudomonadati</taxon>
        <taxon>Pseudomonadota</taxon>
        <taxon>Gammaproteobacteria</taxon>
        <taxon>Alteromonadales</taxon>
        <taxon>Shewanellaceae</taxon>
        <taxon>Shewanella</taxon>
    </lineage>
</organism>
<accession>A0ABS7E0H9</accession>
<evidence type="ECO:0000256" key="1">
    <source>
        <dbReference type="ARBA" id="ARBA00001947"/>
    </source>
</evidence>
<evidence type="ECO:0000256" key="4">
    <source>
        <dbReference type="ARBA" id="ARBA00022833"/>
    </source>
</evidence>
<dbReference type="Proteomes" id="UP001195963">
    <property type="component" value="Unassembled WGS sequence"/>
</dbReference>
<reference evidence="6 7" key="1">
    <citation type="submission" date="2021-07" db="EMBL/GenBank/DDBJ databases">
        <title>Shewanella sp. nov, isolated from SCS.</title>
        <authorList>
            <person name="Cao W.R."/>
        </authorList>
    </citation>
    <scope>NUCLEOTIDE SEQUENCE [LARGE SCALE GENOMIC DNA]</scope>
    <source>
        <strain evidence="6 7">NR704-98</strain>
    </source>
</reference>
<dbReference type="Pfam" id="PF24827">
    <property type="entry name" value="AstE_AspA_cat"/>
    <property type="match status" value="1"/>
</dbReference>
<dbReference type="PANTHER" id="PTHR15162">
    <property type="entry name" value="ASPARTOACYLASE"/>
    <property type="match status" value="1"/>
</dbReference>
<dbReference type="SUPFAM" id="SSF53187">
    <property type="entry name" value="Zn-dependent exopeptidases"/>
    <property type="match status" value="1"/>
</dbReference>
<evidence type="ECO:0000313" key="6">
    <source>
        <dbReference type="EMBL" id="MBW8183191.1"/>
    </source>
</evidence>
<dbReference type="InterPro" id="IPR055438">
    <property type="entry name" value="AstE_AspA_cat"/>
</dbReference>
<gene>
    <name evidence="6" type="ORF">K0625_05895</name>
</gene>
<evidence type="ECO:0000313" key="7">
    <source>
        <dbReference type="Proteomes" id="UP001195963"/>
    </source>
</evidence>
<keyword evidence="4" id="KW-0862">Zinc</keyword>
<feature type="domain" description="Succinylglutamate desuccinylase/Aspartoacylase catalytic" evidence="5">
    <location>
        <begin position="26"/>
        <end position="131"/>
    </location>
</feature>
<proteinExistence type="predicted"/>
<evidence type="ECO:0000256" key="2">
    <source>
        <dbReference type="ARBA" id="ARBA00022723"/>
    </source>
</evidence>
<dbReference type="Gene3D" id="3.40.630.10">
    <property type="entry name" value="Zn peptidases"/>
    <property type="match status" value="1"/>
</dbReference>
<name>A0ABS7E0H9_9GAMM</name>
<keyword evidence="7" id="KW-1185">Reference proteome</keyword>
<comment type="caution">
    <text evidence="6">The sequence shown here is derived from an EMBL/GenBank/DDBJ whole genome shotgun (WGS) entry which is preliminary data.</text>
</comment>
<dbReference type="RefSeq" id="WP_220108822.1">
    <property type="nucleotide sequence ID" value="NZ_JAHZST010000003.1"/>
</dbReference>
<comment type="cofactor">
    <cofactor evidence="1">
        <name>Zn(2+)</name>
        <dbReference type="ChEBI" id="CHEBI:29105"/>
    </cofactor>
</comment>
<dbReference type="PANTHER" id="PTHR15162:SF7">
    <property type="entry name" value="SUCCINYLGLUTAMATE DESUCCINYLASE"/>
    <property type="match status" value="1"/>
</dbReference>
<evidence type="ECO:0000259" key="5">
    <source>
        <dbReference type="Pfam" id="PF24827"/>
    </source>
</evidence>
<dbReference type="InterPro" id="IPR050178">
    <property type="entry name" value="AspA/AstE_fam"/>
</dbReference>
<keyword evidence="2" id="KW-0479">Metal-binding</keyword>
<sequence length="304" mass="34305">MAYINTVKKLPYIYQDITAKNSNSLLVVTAAVHGNEMVGLKAIDTLSDIVSKIPLKGRIVVIHGNPEATAQGVRYVDQDFNRAFTATNLNSEPTNHELVSAQHLNQLMLNLLDEQASNTTKHLLDIHSMSSTGTPFMSFVADKPPQLIIEQTPIPVIEGIIDSLEGCLAKWFAPHFSSSHIVECGQHQEQSTFNFGFHTLIYHLYLFDMLEDCEQVQQAFDYLSSHTYPYSYLKTNICYRQAVNKDQIFEMQPGFVNLQQVNAGQLLAKISGKKVLAPFDGRVILPCYQRQCEEGYFISQDRQR</sequence>
<dbReference type="EMBL" id="JAHZST010000003">
    <property type="protein sequence ID" value="MBW8183191.1"/>
    <property type="molecule type" value="Genomic_DNA"/>
</dbReference>